<dbReference type="KEGG" id="pson:JI735_33165"/>
<dbReference type="EMBL" id="CP068595">
    <property type="protein sequence ID" value="QQZ61173.1"/>
    <property type="molecule type" value="Genomic_DNA"/>
</dbReference>
<gene>
    <name evidence="1" type="ORF">JI735_33165</name>
</gene>
<sequence>MIRKIDGDLLDKESIILRTKPKLTMVQLLVIKSAINKSIEDHSPLWLKVFYFNYDRVLHGIVMTADYQLQRIELRTIGDQSEWIKIEDILNVN</sequence>
<reference evidence="1 2" key="1">
    <citation type="submission" date="2021-01" db="EMBL/GenBank/DDBJ databases">
        <title>Whole genome sequence of Paenibacillus sonchi LMG 24727 for comparative genomics.</title>
        <authorList>
            <person name="Lee G."/>
            <person name="Kim M.-J."/>
            <person name="Lim K."/>
            <person name="Shin J.-H."/>
        </authorList>
    </citation>
    <scope>NUCLEOTIDE SEQUENCE [LARGE SCALE GENOMIC DNA]</scope>
    <source>
        <strain evidence="1 2">LMG 24727</strain>
    </source>
</reference>
<evidence type="ECO:0000313" key="2">
    <source>
        <dbReference type="Proteomes" id="UP000595841"/>
    </source>
</evidence>
<organism evidence="1 2">
    <name type="scientific">Paenibacillus sonchi</name>
    <dbReference type="NCBI Taxonomy" id="373687"/>
    <lineage>
        <taxon>Bacteria</taxon>
        <taxon>Bacillati</taxon>
        <taxon>Bacillota</taxon>
        <taxon>Bacilli</taxon>
        <taxon>Bacillales</taxon>
        <taxon>Paenibacillaceae</taxon>
        <taxon>Paenibacillus</taxon>
        <taxon>Paenibacillus sonchi group</taxon>
    </lineage>
</organism>
<dbReference type="AlphaFoldDB" id="A0A974PD41"/>
<evidence type="ECO:0000313" key="1">
    <source>
        <dbReference type="EMBL" id="QQZ61173.1"/>
    </source>
</evidence>
<dbReference type="Pfam" id="PF08863">
    <property type="entry name" value="YolD"/>
    <property type="match status" value="1"/>
</dbReference>
<dbReference type="Proteomes" id="UP000595841">
    <property type="component" value="Chromosome"/>
</dbReference>
<proteinExistence type="predicted"/>
<dbReference type="InterPro" id="IPR014962">
    <property type="entry name" value="YolD"/>
</dbReference>
<dbReference type="RefSeq" id="WP_039834000.1">
    <property type="nucleotide sequence ID" value="NZ_CP068595.1"/>
</dbReference>
<name>A0A974PD41_9BACL</name>
<protein>
    <submittedName>
        <fullName evidence="1">YolD-like family protein</fullName>
    </submittedName>
</protein>
<accession>A0A974PD41</accession>
<keyword evidence="2" id="KW-1185">Reference proteome</keyword>